<dbReference type="InterPro" id="IPR001533">
    <property type="entry name" value="Pterin_deHydtase"/>
</dbReference>
<dbReference type="SUPFAM" id="SSF55248">
    <property type="entry name" value="PCD-like"/>
    <property type="match status" value="1"/>
</dbReference>
<dbReference type="EMBL" id="JAWDIO010000002">
    <property type="protein sequence ID" value="MDU0354743.1"/>
    <property type="molecule type" value="Genomic_DNA"/>
</dbReference>
<comment type="catalytic activity">
    <reaction evidence="1">
        <text>(4aS,6R)-4a-hydroxy-L-erythro-5,6,7,8-tetrahydrobiopterin = (6R)-L-erythro-6,7-dihydrobiopterin + H2O</text>
        <dbReference type="Rhea" id="RHEA:11920"/>
        <dbReference type="ChEBI" id="CHEBI:15377"/>
        <dbReference type="ChEBI" id="CHEBI:15642"/>
        <dbReference type="ChEBI" id="CHEBI:43120"/>
        <dbReference type="EC" id="4.2.1.96"/>
    </reaction>
</comment>
<dbReference type="Gene3D" id="3.30.1360.20">
    <property type="entry name" value="Transcriptional coactivator/pterin dehydratase"/>
    <property type="match status" value="1"/>
</dbReference>
<comment type="caution">
    <text evidence="5">The sequence shown here is derived from an EMBL/GenBank/DDBJ whole genome shotgun (WGS) entry which is preliminary data.</text>
</comment>
<keyword evidence="4 5" id="KW-0456">Lyase</keyword>
<accession>A0ABU3SXL4</accession>
<dbReference type="EC" id="4.2.1.96" evidence="3"/>
<dbReference type="Proteomes" id="UP001247805">
    <property type="component" value="Unassembled WGS sequence"/>
</dbReference>
<dbReference type="PANTHER" id="PTHR12599:SF0">
    <property type="entry name" value="PTERIN-4-ALPHA-CARBINOLAMINE DEHYDRATASE"/>
    <property type="match status" value="1"/>
</dbReference>
<dbReference type="Pfam" id="PF01329">
    <property type="entry name" value="Pterin_4a"/>
    <property type="match status" value="1"/>
</dbReference>
<dbReference type="RefSeq" id="WP_316026322.1">
    <property type="nucleotide sequence ID" value="NZ_JAWDIO010000002.1"/>
</dbReference>
<evidence type="ECO:0000313" key="6">
    <source>
        <dbReference type="Proteomes" id="UP001247805"/>
    </source>
</evidence>
<proteinExistence type="inferred from homology"/>
<keyword evidence="6" id="KW-1185">Reference proteome</keyword>
<evidence type="ECO:0000256" key="1">
    <source>
        <dbReference type="ARBA" id="ARBA00001554"/>
    </source>
</evidence>
<gene>
    <name evidence="5" type="ORF">RS130_13185</name>
</gene>
<evidence type="ECO:0000313" key="5">
    <source>
        <dbReference type="EMBL" id="MDU0354743.1"/>
    </source>
</evidence>
<dbReference type="PANTHER" id="PTHR12599">
    <property type="entry name" value="PTERIN-4-ALPHA-CARBINOLAMINE DEHYDRATASE"/>
    <property type="match status" value="1"/>
</dbReference>
<reference evidence="5 6" key="1">
    <citation type="submission" date="2023-10" db="EMBL/GenBank/DDBJ databases">
        <title>Glaciecola aquimarina strain GGW-M5 nov., isolated from a coastal seawater.</title>
        <authorList>
            <person name="Bayburt H."/>
            <person name="Kim J.M."/>
            <person name="Choi B.J."/>
            <person name="Jeon C.O."/>
        </authorList>
    </citation>
    <scope>NUCLEOTIDE SEQUENCE [LARGE SCALE GENOMIC DNA]</scope>
    <source>
        <strain evidence="5 6">KCTC 32108</strain>
    </source>
</reference>
<name>A0ABU3SXL4_9ALTE</name>
<evidence type="ECO:0000256" key="2">
    <source>
        <dbReference type="ARBA" id="ARBA00006472"/>
    </source>
</evidence>
<protein>
    <recommendedName>
        <fullName evidence="3">4a-hydroxytetrahydrobiopterin dehydratase</fullName>
        <ecNumber evidence="3">4.2.1.96</ecNumber>
    </recommendedName>
</protein>
<sequence>MLLTTEQIEQKLVLLNQLSVGNNPWQFLQGQLIKTFHFATFDEALSWMNDVAIYIEKFDHHPEWLNIYNKVEVKLMTHQEKGITHLDFDLAQKMQKLA</sequence>
<evidence type="ECO:0000256" key="3">
    <source>
        <dbReference type="ARBA" id="ARBA00013252"/>
    </source>
</evidence>
<organism evidence="5 6">
    <name type="scientific">Paraglaciecola aquimarina</name>
    <dbReference type="NCBI Taxonomy" id="1235557"/>
    <lineage>
        <taxon>Bacteria</taxon>
        <taxon>Pseudomonadati</taxon>
        <taxon>Pseudomonadota</taxon>
        <taxon>Gammaproteobacteria</taxon>
        <taxon>Alteromonadales</taxon>
        <taxon>Alteromonadaceae</taxon>
        <taxon>Paraglaciecola</taxon>
    </lineage>
</organism>
<comment type="similarity">
    <text evidence="2">Belongs to the pterin-4-alpha-carbinolamine dehydratase family.</text>
</comment>
<dbReference type="GO" id="GO:0008124">
    <property type="term" value="F:4-alpha-hydroxytetrahydrobiopterin dehydratase activity"/>
    <property type="evidence" value="ECO:0007669"/>
    <property type="project" value="UniProtKB-EC"/>
</dbReference>
<evidence type="ECO:0000256" key="4">
    <source>
        <dbReference type="ARBA" id="ARBA00023239"/>
    </source>
</evidence>
<dbReference type="InterPro" id="IPR036428">
    <property type="entry name" value="PCD_sf"/>
</dbReference>